<feature type="region of interest" description="Disordered" evidence="1">
    <location>
        <begin position="1"/>
        <end position="33"/>
    </location>
</feature>
<feature type="compositionally biased region" description="Low complexity" evidence="1">
    <location>
        <begin position="20"/>
        <end position="33"/>
    </location>
</feature>
<evidence type="ECO:0000313" key="3">
    <source>
        <dbReference type="Proteomes" id="UP001152320"/>
    </source>
</evidence>
<protein>
    <submittedName>
        <fullName evidence="2">52 kDa repressor of the inhibitor of the protein kinase</fullName>
    </submittedName>
</protein>
<evidence type="ECO:0000256" key="1">
    <source>
        <dbReference type="SAM" id="MobiDB-lite"/>
    </source>
</evidence>
<dbReference type="OrthoDB" id="5984802at2759"/>
<comment type="caution">
    <text evidence="2">The sequence shown here is derived from an EMBL/GenBank/DDBJ whole genome shotgun (WGS) entry which is preliminary data.</text>
</comment>
<sequence length="352" mass="39610">MQAKLRIPVHWGTSLEPSPSQQSTEEVQTVQTSFPRDENLAAKTSSESVAENQSVSTLDCFDTNEQGDTGKETWNAIRAHENSVDFASLCPPYDFGDIFSLLGRLTVGEKYKVVQNIYKPASDFVFPKQKEGAVNRCFRYEWLQRHCWLVYSKSLNGGFCVPCVMFAKGHRQKGTLVKGPLTKFKKAVGEFEAHGKSQYHLDSMQDMASFMSIAEQKQKNVAVQLNNVRSQRIAENRSKLRGILDTVILCGKQNIAFRGNLEDKHGNDDDTDGSEDNETETDGNPGNFQVLLDFRISAGDKILEKHFQTCPRNASYRSKTIQNQLIELCGDFLRGNIIEEVKNAKFFSVLIS</sequence>
<proteinExistence type="predicted"/>
<name>A0A9Q0YR82_HOLLE</name>
<dbReference type="EMBL" id="JAIZAY010000018">
    <property type="protein sequence ID" value="KAJ8024837.1"/>
    <property type="molecule type" value="Genomic_DNA"/>
</dbReference>
<dbReference type="Proteomes" id="UP001152320">
    <property type="component" value="Chromosome 18"/>
</dbReference>
<evidence type="ECO:0000313" key="2">
    <source>
        <dbReference type="EMBL" id="KAJ8024837.1"/>
    </source>
</evidence>
<organism evidence="2 3">
    <name type="scientific">Holothuria leucospilota</name>
    <name type="common">Black long sea cucumber</name>
    <name type="synonym">Mertensiothuria leucospilota</name>
    <dbReference type="NCBI Taxonomy" id="206669"/>
    <lineage>
        <taxon>Eukaryota</taxon>
        <taxon>Metazoa</taxon>
        <taxon>Echinodermata</taxon>
        <taxon>Eleutherozoa</taxon>
        <taxon>Echinozoa</taxon>
        <taxon>Holothuroidea</taxon>
        <taxon>Aspidochirotacea</taxon>
        <taxon>Aspidochirotida</taxon>
        <taxon>Holothuriidae</taxon>
        <taxon>Holothuria</taxon>
    </lineage>
</organism>
<keyword evidence="3" id="KW-1185">Reference proteome</keyword>
<gene>
    <name evidence="2" type="ORF">HOLleu_34862</name>
</gene>
<reference evidence="2" key="1">
    <citation type="submission" date="2021-10" db="EMBL/GenBank/DDBJ databases">
        <title>Tropical sea cucumber genome reveals ecological adaptation and Cuvierian tubules defense mechanism.</title>
        <authorList>
            <person name="Chen T."/>
        </authorList>
    </citation>
    <scope>NUCLEOTIDE SEQUENCE</scope>
    <source>
        <strain evidence="2">Nanhai2018</strain>
        <tissue evidence="2">Muscle</tissue>
    </source>
</reference>
<accession>A0A9Q0YR82</accession>
<feature type="compositionally biased region" description="Acidic residues" evidence="1">
    <location>
        <begin position="269"/>
        <end position="281"/>
    </location>
</feature>
<dbReference type="PANTHER" id="PTHR45749">
    <property type="match status" value="1"/>
</dbReference>
<dbReference type="AlphaFoldDB" id="A0A9Q0YR82"/>
<dbReference type="PANTHER" id="PTHR45749:SF21">
    <property type="entry name" value="DUF4371 DOMAIN-CONTAINING PROTEIN"/>
    <property type="match status" value="1"/>
</dbReference>
<feature type="region of interest" description="Disordered" evidence="1">
    <location>
        <begin position="261"/>
        <end position="286"/>
    </location>
</feature>